<dbReference type="PRINTS" id="PR00038">
    <property type="entry name" value="HTHLUXR"/>
</dbReference>
<dbReference type="Gene3D" id="3.40.50.2300">
    <property type="match status" value="1"/>
</dbReference>
<organism evidence="6 8">
    <name type="scientific">Bradyrhizobium brasilense</name>
    <dbReference type="NCBI Taxonomy" id="1419277"/>
    <lineage>
        <taxon>Bacteria</taxon>
        <taxon>Pseudomonadati</taxon>
        <taxon>Pseudomonadota</taxon>
        <taxon>Alphaproteobacteria</taxon>
        <taxon>Hyphomicrobiales</taxon>
        <taxon>Nitrobacteraceae</taxon>
        <taxon>Bradyrhizobium</taxon>
    </lineage>
</organism>
<dbReference type="Proteomes" id="UP000199245">
    <property type="component" value="Unassembled WGS sequence"/>
</dbReference>
<evidence type="ECO:0000259" key="5">
    <source>
        <dbReference type="PROSITE" id="PS50110"/>
    </source>
</evidence>
<keyword evidence="1 3" id="KW-0597">Phosphoprotein</keyword>
<dbReference type="GO" id="GO:0000160">
    <property type="term" value="P:phosphorelay signal transduction system"/>
    <property type="evidence" value="ECO:0007669"/>
    <property type="project" value="InterPro"/>
</dbReference>
<dbReference type="InterPro" id="IPR001789">
    <property type="entry name" value="Sig_transdc_resp-reg_receiver"/>
</dbReference>
<dbReference type="InterPro" id="IPR016032">
    <property type="entry name" value="Sig_transdc_resp-reg_C-effctor"/>
</dbReference>
<evidence type="ECO:0000259" key="4">
    <source>
        <dbReference type="PROSITE" id="PS50043"/>
    </source>
</evidence>
<dbReference type="Pfam" id="PF00196">
    <property type="entry name" value="GerE"/>
    <property type="match status" value="1"/>
</dbReference>
<dbReference type="SUPFAM" id="SSF46894">
    <property type="entry name" value="C-terminal effector domain of the bipartite response regulators"/>
    <property type="match status" value="1"/>
</dbReference>
<dbReference type="InterPro" id="IPR058245">
    <property type="entry name" value="NreC/VraR/RcsB-like_REC"/>
</dbReference>
<dbReference type="SMART" id="SM00448">
    <property type="entry name" value="REC"/>
    <property type="match status" value="1"/>
</dbReference>
<evidence type="ECO:0000313" key="8">
    <source>
        <dbReference type="Proteomes" id="UP000199245"/>
    </source>
</evidence>
<evidence type="ECO:0000313" key="9">
    <source>
        <dbReference type="Proteomes" id="UP001221546"/>
    </source>
</evidence>
<evidence type="ECO:0000313" key="7">
    <source>
        <dbReference type="EMBL" id="WFU64539.1"/>
    </source>
</evidence>
<dbReference type="InterPro" id="IPR011006">
    <property type="entry name" value="CheY-like_superfamily"/>
</dbReference>
<dbReference type="Pfam" id="PF00072">
    <property type="entry name" value="Response_reg"/>
    <property type="match status" value="1"/>
</dbReference>
<dbReference type="RefSeq" id="WP_225162391.1">
    <property type="nucleotide sequence ID" value="NZ_CP121646.1"/>
</dbReference>
<dbReference type="CDD" id="cd06170">
    <property type="entry name" value="LuxR_C_like"/>
    <property type="match status" value="1"/>
</dbReference>
<reference evidence="6 8" key="1">
    <citation type="submission" date="2016-10" db="EMBL/GenBank/DDBJ databases">
        <authorList>
            <person name="de Groot N.N."/>
        </authorList>
    </citation>
    <scope>NUCLEOTIDE SEQUENCE [LARGE SCALE GENOMIC DNA]</scope>
    <source>
        <strain evidence="6 8">R5</strain>
    </source>
</reference>
<sequence length="218" mass="23687">MHFSRVVIASRYPVVLLGLNCLLEAERDFKVVARCNDIASCFKAIQSLAPDIAILDMSMPDISGQAMLEVANSGALGVRLVFLAASVEDRDLAMLAAAGACGVLLSEEEPETLLQTLRQVADGQKTLPPPSYEEAIPYAQTTIPEKYLAVLTDRERQIMRLVSEGLSNKEIGRRLKVADGTIKVHLHHIFRKLEISNRTVLATLAVSYSGPTGSPSVE</sequence>
<keyword evidence="2" id="KW-0238">DNA-binding</keyword>
<dbReference type="CDD" id="cd17535">
    <property type="entry name" value="REC_NarL-like"/>
    <property type="match status" value="1"/>
</dbReference>
<dbReference type="GO" id="GO:0003677">
    <property type="term" value="F:DNA binding"/>
    <property type="evidence" value="ECO:0007669"/>
    <property type="project" value="UniProtKB-KW"/>
</dbReference>
<evidence type="ECO:0000256" key="1">
    <source>
        <dbReference type="ARBA" id="ARBA00022553"/>
    </source>
</evidence>
<dbReference type="InterPro" id="IPR000792">
    <property type="entry name" value="Tscrpt_reg_LuxR_C"/>
</dbReference>
<protein>
    <submittedName>
        <fullName evidence="7">Response regulator transcription factor</fullName>
    </submittedName>
    <submittedName>
        <fullName evidence="6">Two component transcriptional regulator, LuxR family</fullName>
    </submittedName>
</protein>
<dbReference type="Proteomes" id="UP001221546">
    <property type="component" value="Chromosome"/>
</dbReference>
<keyword evidence="9" id="KW-1185">Reference proteome</keyword>
<evidence type="ECO:0000313" key="6">
    <source>
        <dbReference type="EMBL" id="SDC37543.1"/>
    </source>
</evidence>
<dbReference type="PANTHER" id="PTHR45566">
    <property type="entry name" value="HTH-TYPE TRANSCRIPTIONAL REGULATOR YHJB-RELATED"/>
    <property type="match status" value="1"/>
</dbReference>
<dbReference type="PROSITE" id="PS00622">
    <property type="entry name" value="HTH_LUXR_1"/>
    <property type="match status" value="1"/>
</dbReference>
<feature type="domain" description="HTH luxR-type" evidence="4">
    <location>
        <begin position="144"/>
        <end position="209"/>
    </location>
</feature>
<reference evidence="7 9" key="2">
    <citation type="submission" date="2023-04" db="EMBL/GenBank/DDBJ databases">
        <title>Australian commercial rhizobial inoculants.</title>
        <authorList>
            <person name="Kohlmeier M.G."/>
            <person name="O'Hara G.W."/>
            <person name="Colombi E."/>
            <person name="Ramsay J.P."/>
            <person name="Terpolilli J."/>
        </authorList>
    </citation>
    <scope>NUCLEOTIDE SEQUENCE [LARGE SCALE GENOMIC DNA]</scope>
    <source>
        <strain evidence="7 9">CB627</strain>
    </source>
</reference>
<name>A0A1G6L332_9BRAD</name>
<dbReference type="GO" id="GO:0006355">
    <property type="term" value="P:regulation of DNA-templated transcription"/>
    <property type="evidence" value="ECO:0007669"/>
    <property type="project" value="InterPro"/>
</dbReference>
<dbReference type="PANTHER" id="PTHR45566:SF2">
    <property type="entry name" value="NARL SUBFAMILY"/>
    <property type="match status" value="1"/>
</dbReference>
<gene>
    <name evidence="7" type="ORF">QA636_02965</name>
    <name evidence="6" type="ORF">SAMN05216337_1002307</name>
</gene>
<evidence type="ECO:0000256" key="2">
    <source>
        <dbReference type="ARBA" id="ARBA00023125"/>
    </source>
</evidence>
<dbReference type="PROSITE" id="PS50043">
    <property type="entry name" value="HTH_LUXR_2"/>
    <property type="match status" value="1"/>
</dbReference>
<dbReference type="SUPFAM" id="SSF52172">
    <property type="entry name" value="CheY-like"/>
    <property type="match status" value="1"/>
</dbReference>
<dbReference type="SMART" id="SM00421">
    <property type="entry name" value="HTH_LUXR"/>
    <property type="match status" value="1"/>
</dbReference>
<dbReference type="InterPro" id="IPR051015">
    <property type="entry name" value="EvgA-like"/>
</dbReference>
<feature type="domain" description="Response regulatory" evidence="5">
    <location>
        <begin position="5"/>
        <end position="121"/>
    </location>
</feature>
<dbReference type="AlphaFoldDB" id="A0A1G6L332"/>
<evidence type="ECO:0000256" key="3">
    <source>
        <dbReference type="PROSITE-ProRule" id="PRU00169"/>
    </source>
</evidence>
<proteinExistence type="predicted"/>
<feature type="modified residue" description="4-aspartylphosphate" evidence="3">
    <location>
        <position position="56"/>
    </location>
</feature>
<dbReference type="EMBL" id="FMZW01000002">
    <property type="protein sequence ID" value="SDC37543.1"/>
    <property type="molecule type" value="Genomic_DNA"/>
</dbReference>
<dbReference type="PROSITE" id="PS50110">
    <property type="entry name" value="RESPONSE_REGULATORY"/>
    <property type="match status" value="1"/>
</dbReference>
<accession>A0A1G6L332</accession>
<dbReference type="EMBL" id="CP121646">
    <property type="protein sequence ID" value="WFU64539.1"/>
    <property type="molecule type" value="Genomic_DNA"/>
</dbReference>